<dbReference type="InterPro" id="IPR052518">
    <property type="entry name" value="CHR_Transporter"/>
</dbReference>
<organism evidence="7 8">
    <name type="scientific">Fluviibacter phosphoraccumulans</name>
    <dbReference type="NCBI Taxonomy" id="1751046"/>
    <lineage>
        <taxon>Bacteria</taxon>
        <taxon>Pseudomonadati</taxon>
        <taxon>Pseudomonadota</taxon>
        <taxon>Betaproteobacteria</taxon>
        <taxon>Rhodocyclales</taxon>
        <taxon>Fluviibacteraceae</taxon>
        <taxon>Fluviibacter</taxon>
    </lineage>
</organism>
<evidence type="ECO:0000256" key="3">
    <source>
        <dbReference type="ARBA" id="ARBA00022475"/>
    </source>
</evidence>
<comment type="subcellular location">
    <subcellularLocation>
        <location evidence="1">Cell membrane</location>
        <topology evidence="1">Multi-pass membrane protein</topology>
    </subcellularLocation>
</comment>
<gene>
    <name evidence="7" type="ORF">ICHIAU1_21830</name>
</gene>
<keyword evidence="4" id="KW-0812">Transmembrane</keyword>
<sequence length="173" mass="18562">MTILLELFASFFLVAFVSFGGASAVIPELYRIAVTEHSWMDARTFTELFAIAQAAPGPNVLIVTLIGQHVDGWQGAFFATLGMCLPMSLLVGLLFKHWDKLQHWRGRAAIQLGVAPMAVGLVLASGTLIARSAEPGVIGMGLLLLTVVLNLRTQLHPLWLILLGGVLGLTGFV</sequence>
<evidence type="ECO:0000256" key="1">
    <source>
        <dbReference type="ARBA" id="ARBA00004651"/>
    </source>
</evidence>
<dbReference type="Pfam" id="PF02417">
    <property type="entry name" value="Chromate_transp"/>
    <property type="match status" value="1"/>
</dbReference>
<dbReference type="AlphaFoldDB" id="A0A679I5D7"/>
<dbReference type="RefSeq" id="WP_162049433.1">
    <property type="nucleotide sequence ID" value="NZ_AP019011.1"/>
</dbReference>
<evidence type="ECO:0000256" key="2">
    <source>
        <dbReference type="ARBA" id="ARBA00005262"/>
    </source>
</evidence>
<evidence type="ECO:0000256" key="4">
    <source>
        <dbReference type="ARBA" id="ARBA00022692"/>
    </source>
</evidence>
<evidence type="ECO:0000256" key="5">
    <source>
        <dbReference type="ARBA" id="ARBA00022989"/>
    </source>
</evidence>
<dbReference type="GO" id="GO:0015109">
    <property type="term" value="F:chromate transmembrane transporter activity"/>
    <property type="evidence" value="ECO:0007669"/>
    <property type="project" value="InterPro"/>
</dbReference>
<dbReference type="OrthoDB" id="556585at2"/>
<keyword evidence="6" id="KW-0472">Membrane</keyword>
<proteinExistence type="inferred from homology"/>
<dbReference type="PANTHER" id="PTHR43663">
    <property type="entry name" value="CHROMATE TRANSPORT PROTEIN-RELATED"/>
    <property type="match status" value="1"/>
</dbReference>
<evidence type="ECO:0000256" key="6">
    <source>
        <dbReference type="ARBA" id="ARBA00023136"/>
    </source>
</evidence>
<comment type="similarity">
    <text evidence="2">Belongs to the chromate ion transporter (CHR) (TC 2.A.51) family.</text>
</comment>
<evidence type="ECO:0000313" key="8">
    <source>
        <dbReference type="Proteomes" id="UP000463961"/>
    </source>
</evidence>
<evidence type="ECO:0000313" key="7">
    <source>
        <dbReference type="EMBL" id="BBU69900.1"/>
    </source>
</evidence>
<dbReference type="PANTHER" id="PTHR43663:SF1">
    <property type="entry name" value="CHROMATE TRANSPORTER"/>
    <property type="match status" value="1"/>
</dbReference>
<protein>
    <submittedName>
        <fullName evidence="7">Uncharacterized protein</fullName>
    </submittedName>
</protein>
<keyword evidence="5" id="KW-1133">Transmembrane helix</keyword>
<name>A0A679I5D7_9RHOO</name>
<dbReference type="EMBL" id="AP022345">
    <property type="protein sequence ID" value="BBU69900.1"/>
    <property type="molecule type" value="Genomic_DNA"/>
</dbReference>
<accession>A0A679I5D7</accession>
<dbReference type="InterPro" id="IPR003370">
    <property type="entry name" value="Chromate_transpt"/>
</dbReference>
<reference evidence="8" key="1">
    <citation type="submission" date="2020-01" db="EMBL/GenBank/DDBJ databases">
        <title>Phosphoaccumulans saitamaens gen. nov., sp. nov., a polyphosphate accumulating bacterium isolated from surface river water.</title>
        <authorList>
            <person name="Watanabe K."/>
            <person name="Suda W."/>
        </authorList>
    </citation>
    <scope>NUCLEOTIDE SEQUENCE [LARGE SCALE GENOMIC DNA]</scope>
    <source>
        <strain evidence="8">ICHIAU1</strain>
    </source>
</reference>
<keyword evidence="8" id="KW-1185">Reference proteome</keyword>
<dbReference type="Proteomes" id="UP000463961">
    <property type="component" value="Chromosome"/>
</dbReference>
<keyword evidence="3" id="KW-1003">Cell membrane</keyword>
<dbReference type="GO" id="GO:0005886">
    <property type="term" value="C:plasma membrane"/>
    <property type="evidence" value="ECO:0007669"/>
    <property type="project" value="UniProtKB-SubCell"/>
</dbReference>